<dbReference type="AlphaFoldDB" id="A0A2P5G0G6"/>
<protein>
    <submittedName>
        <fullName evidence="1">Uncharacterized protein</fullName>
    </submittedName>
</protein>
<gene>
    <name evidence="1" type="ORF">TorRG33x02_007260</name>
</gene>
<evidence type="ECO:0000313" key="2">
    <source>
        <dbReference type="Proteomes" id="UP000237000"/>
    </source>
</evidence>
<dbReference type="Proteomes" id="UP000237000">
    <property type="component" value="Unassembled WGS sequence"/>
</dbReference>
<comment type="caution">
    <text evidence="1">The sequence shown here is derived from an EMBL/GenBank/DDBJ whole genome shotgun (WGS) entry which is preliminary data.</text>
</comment>
<keyword evidence="2" id="KW-1185">Reference proteome</keyword>
<sequence length="71" mass="7563">MILHQCTAGQMLFAAAERQRCVQMAFFPDLFACGPHSENGDDVAWADVNALLAVQGNLLDQEPRGGSASGL</sequence>
<name>A0A2P5G0G6_TREOI</name>
<dbReference type="InParanoid" id="A0A2P5G0G6"/>
<evidence type="ECO:0000313" key="1">
    <source>
        <dbReference type="EMBL" id="POO03521.1"/>
    </source>
</evidence>
<accession>A0A2P5G0G6</accession>
<dbReference type="OrthoDB" id="10414748at2759"/>
<reference evidence="2" key="1">
    <citation type="submission" date="2016-06" db="EMBL/GenBank/DDBJ databases">
        <title>Parallel loss of symbiosis genes in relatives of nitrogen-fixing non-legume Parasponia.</title>
        <authorList>
            <person name="Van Velzen R."/>
            <person name="Holmer R."/>
            <person name="Bu F."/>
            <person name="Rutten L."/>
            <person name="Van Zeijl A."/>
            <person name="Liu W."/>
            <person name="Santuari L."/>
            <person name="Cao Q."/>
            <person name="Sharma T."/>
            <person name="Shen D."/>
            <person name="Roswanjaya Y."/>
            <person name="Wardhani T."/>
            <person name="Kalhor M.S."/>
            <person name="Jansen J."/>
            <person name="Van den Hoogen J."/>
            <person name="Gungor B."/>
            <person name="Hartog M."/>
            <person name="Hontelez J."/>
            <person name="Verver J."/>
            <person name="Yang W.-C."/>
            <person name="Schijlen E."/>
            <person name="Repin R."/>
            <person name="Schilthuizen M."/>
            <person name="Schranz E."/>
            <person name="Heidstra R."/>
            <person name="Miyata K."/>
            <person name="Fedorova E."/>
            <person name="Kohlen W."/>
            <person name="Bisseling T."/>
            <person name="Smit S."/>
            <person name="Geurts R."/>
        </authorList>
    </citation>
    <scope>NUCLEOTIDE SEQUENCE [LARGE SCALE GENOMIC DNA]</scope>
    <source>
        <strain evidence="2">cv. RG33-2</strain>
    </source>
</reference>
<proteinExistence type="predicted"/>
<organism evidence="1 2">
    <name type="scientific">Trema orientale</name>
    <name type="common">Charcoal tree</name>
    <name type="synonym">Celtis orientalis</name>
    <dbReference type="NCBI Taxonomy" id="63057"/>
    <lineage>
        <taxon>Eukaryota</taxon>
        <taxon>Viridiplantae</taxon>
        <taxon>Streptophyta</taxon>
        <taxon>Embryophyta</taxon>
        <taxon>Tracheophyta</taxon>
        <taxon>Spermatophyta</taxon>
        <taxon>Magnoliopsida</taxon>
        <taxon>eudicotyledons</taxon>
        <taxon>Gunneridae</taxon>
        <taxon>Pentapetalae</taxon>
        <taxon>rosids</taxon>
        <taxon>fabids</taxon>
        <taxon>Rosales</taxon>
        <taxon>Cannabaceae</taxon>
        <taxon>Trema</taxon>
    </lineage>
</organism>
<dbReference type="EMBL" id="JXTC01000002">
    <property type="protein sequence ID" value="POO03521.1"/>
    <property type="molecule type" value="Genomic_DNA"/>
</dbReference>